<keyword evidence="6" id="KW-1185">Reference proteome</keyword>
<feature type="binding site" evidence="4">
    <location>
        <position position="30"/>
    </location>
    <ligand>
        <name>Mg(2+)</name>
        <dbReference type="ChEBI" id="CHEBI:18420"/>
    </ligand>
</feature>
<keyword evidence="4" id="KW-0460">Magnesium</keyword>
<dbReference type="InterPro" id="IPR006357">
    <property type="entry name" value="HAD-SF_hydro_IIA"/>
</dbReference>
<evidence type="ECO:0000256" key="1">
    <source>
        <dbReference type="PIRNR" id="PIRNR000915"/>
    </source>
</evidence>
<reference evidence="6" key="1">
    <citation type="submission" date="2015-05" db="EMBL/GenBank/DDBJ databases">
        <authorList>
            <person name="Wilson R.K."/>
            <person name="Warren W.C."/>
            <person name="Olafson P."/>
        </authorList>
    </citation>
    <scope>NUCLEOTIDE SEQUENCE [LARGE SCALE GENOMIC DNA]</scope>
    <source>
        <strain evidence="6">USDA</strain>
    </source>
</reference>
<accession>A0A1I8PYG2</accession>
<sequence>MHKPRHLLALSTEEKRTFLDSIDHVFSDIDGVVWNVTEVIDGSSAGFQALRDVGKKLTFVTNNSVRPEEQCLAKLKKTGIEIDADNLIHPGKSIAEYLTSIKFEGLIYAIASNSIKDLLRNEGFQVKEGPHVIIEESLPQLIANVVDSEPVKAVVIDFDFNLTLTTMMKANFYLRRPDCLLIGGATDYILPATKDMSFMGPGGFLKALEDTSGKEMLIFGKPGKALADILIKRFEIKETNRALMIGDMLEQDIRFGKMCNFQTLLVLTSGMTPEELCKQTDPNLIPDYYVDSMGDFVQFINDIKKSNA</sequence>
<dbReference type="STRING" id="35570.A0A1I8PYG2"/>
<evidence type="ECO:0000256" key="4">
    <source>
        <dbReference type="PIRSR" id="PIRSR000915-3"/>
    </source>
</evidence>
<dbReference type="VEuPathDB" id="VectorBase:SCAU012220"/>
<evidence type="ECO:0008006" key="7">
    <source>
        <dbReference type="Google" id="ProtNLM"/>
    </source>
</evidence>
<dbReference type="FunFam" id="3.40.50.1000:FF:000170">
    <property type="entry name" value="4-nitrophenylphosphatase"/>
    <property type="match status" value="1"/>
</dbReference>
<evidence type="ECO:0000256" key="2">
    <source>
        <dbReference type="PIRSR" id="PIRSR000915-1"/>
    </source>
</evidence>
<dbReference type="Proteomes" id="UP000095300">
    <property type="component" value="Unassembled WGS sequence"/>
</dbReference>
<proteinExistence type="inferred from homology"/>
<dbReference type="Gene3D" id="3.40.50.1000">
    <property type="entry name" value="HAD superfamily/HAD-like"/>
    <property type="match status" value="2"/>
</dbReference>
<organism evidence="5 6">
    <name type="scientific">Stomoxys calcitrans</name>
    <name type="common">Stable fly</name>
    <name type="synonym">Conops calcitrans</name>
    <dbReference type="NCBI Taxonomy" id="35570"/>
    <lineage>
        <taxon>Eukaryota</taxon>
        <taxon>Metazoa</taxon>
        <taxon>Ecdysozoa</taxon>
        <taxon>Arthropoda</taxon>
        <taxon>Hexapoda</taxon>
        <taxon>Insecta</taxon>
        <taxon>Pterygota</taxon>
        <taxon>Neoptera</taxon>
        <taxon>Endopterygota</taxon>
        <taxon>Diptera</taxon>
        <taxon>Brachycera</taxon>
        <taxon>Muscomorpha</taxon>
        <taxon>Muscoidea</taxon>
        <taxon>Muscidae</taxon>
        <taxon>Stomoxys</taxon>
    </lineage>
</organism>
<protein>
    <recommendedName>
        <fullName evidence="7">Pyridoxal phosphate phosphatase</fullName>
    </recommendedName>
</protein>
<name>A0A1I8PYG2_STOCA</name>
<feature type="binding site" evidence="3">
    <location>
        <position position="221"/>
    </location>
    <ligand>
        <name>substrate</name>
    </ligand>
</feature>
<dbReference type="PIRSF" id="PIRSF000915">
    <property type="entry name" value="PGP-type_phosphatase"/>
    <property type="match status" value="1"/>
</dbReference>
<dbReference type="PANTHER" id="PTHR19288:SF4">
    <property type="entry name" value="RE04130P-RELATED"/>
    <property type="match status" value="1"/>
</dbReference>
<comment type="cofactor">
    <cofactor evidence="4">
        <name>Mg(2+)</name>
        <dbReference type="ChEBI" id="CHEBI:18420"/>
    </cofactor>
    <text evidence="4">Divalent metal ions. Mg(2+) is the most effective.</text>
</comment>
<comment type="similarity">
    <text evidence="1">Belongs to the HAD-like hydrolase superfamily.</text>
</comment>
<dbReference type="SUPFAM" id="SSF56784">
    <property type="entry name" value="HAD-like"/>
    <property type="match status" value="1"/>
</dbReference>
<dbReference type="EnsemblMetazoa" id="SCAU012220-RB">
    <property type="protein sequence ID" value="SCAU012220-PB"/>
    <property type="gene ID" value="SCAU012220"/>
</dbReference>
<dbReference type="GO" id="GO:0016791">
    <property type="term" value="F:phosphatase activity"/>
    <property type="evidence" value="ECO:0007669"/>
    <property type="project" value="TreeGrafter"/>
</dbReference>
<dbReference type="EnsemblMetazoa" id="SCAU012220-RA">
    <property type="protein sequence ID" value="SCAU012220-PA"/>
    <property type="gene ID" value="SCAU012220"/>
</dbReference>
<dbReference type="PANTHER" id="PTHR19288">
    <property type="entry name" value="4-NITROPHENYLPHOSPHATASE-RELATED"/>
    <property type="match status" value="1"/>
</dbReference>
<feature type="active site" description="Proton donor" evidence="2">
    <location>
        <position position="30"/>
    </location>
</feature>
<dbReference type="AlphaFoldDB" id="A0A1I8PYG2"/>
<evidence type="ECO:0000313" key="6">
    <source>
        <dbReference type="Proteomes" id="UP000095300"/>
    </source>
</evidence>
<dbReference type="GO" id="GO:0005737">
    <property type="term" value="C:cytoplasm"/>
    <property type="evidence" value="ECO:0007669"/>
    <property type="project" value="TreeGrafter"/>
</dbReference>
<gene>
    <name evidence="5" type="primary">106093296</name>
</gene>
<feature type="active site" description="Nucleophile" evidence="2">
    <location>
        <position position="28"/>
    </location>
</feature>
<dbReference type="KEGG" id="scac:106093296"/>
<evidence type="ECO:0000256" key="3">
    <source>
        <dbReference type="PIRSR" id="PIRSR000915-2"/>
    </source>
</evidence>
<reference evidence="5" key="2">
    <citation type="submission" date="2020-05" db="UniProtKB">
        <authorList>
            <consortium name="EnsemblMetazoa"/>
        </authorList>
    </citation>
    <scope>IDENTIFICATION</scope>
    <source>
        <strain evidence="5">USDA</strain>
    </source>
</reference>
<feature type="binding site" evidence="4">
    <location>
        <position position="247"/>
    </location>
    <ligand>
        <name>Mg(2+)</name>
        <dbReference type="ChEBI" id="CHEBI:18420"/>
    </ligand>
</feature>
<keyword evidence="4" id="KW-0479">Metal-binding</keyword>
<dbReference type="InterPro" id="IPR023214">
    <property type="entry name" value="HAD_sf"/>
</dbReference>
<dbReference type="InterPro" id="IPR036412">
    <property type="entry name" value="HAD-like_sf"/>
</dbReference>
<dbReference type="GO" id="GO:0046872">
    <property type="term" value="F:metal ion binding"/>
    <property type="evidence" value="ECO:0007669"/>
    <property type="project" value="UniProtKB-KW"/>
</dbReference>
<dbReference type="OrthoDB" id="413953at2759"/>
<feature type="binding site" evidence="4">
    <location>
        <position position="28"/>
    </location>
    <ligand>
        <name>Mg(2+)</name>
        <dbReference type="ChEBI" id="CHEBI:18420"/>
    </ligand>
</feature>
<keyword evidence="1" id="KW-0378">Hydrolase</keyword>
<dbReference type="Pfam" id="PF13344">
    <property type="entry name" value="Hydrolase_6"/>
    <property type="match status" value="1"/>
</dbReference>
<evidence type="ECO:0000313" key="5">
    <source>
        <dbReference type="EnsemblMetazoa" id="SCAU012220-PB"/>
    </source>
</evidence>
<dbReference type="Pfam" id="PF13242">
    <property type="entry name" value="Hydrolase_like"/>
    <property type="match status" value="1"/>
</dbReference>
<dbReference type="NCBIfam" id="TIGR01460">
    <property type="entry name" value="HAD-SF-IIA"/>
    <property type="match status" value="1"/>
</dbReference>